<evidence type="ECO:0000313" key="3">
    <source>
        <dbReference type="Proteomes" id="UP001283361"/>
    </source>
</evidence>
<dbReference type="EMBL" id="JAWDGP010002165">
    <property type="protein sequence ID" value="KAK3785160.1"/>
    <property type="molecule type" value="Genomic_DNA"/>
</dbReference>
<accession>A0AAE1DWP9</accession>
<comment type="caution">
    <text evidence="2">The sequence shown here is derived from an EMBL/GenBank/DDBJ whole genome shotgun (WGS) entry which is preliminary data.</text>
</comment>
<organism evidence="2 3">
    <name type="scientific">Elysia crispata</name>
    <name type="common">lettuce slug</name>
    <dbReference type="NCBI Taxonomy" id="231223"/>
    <lineage>
        <taxon>Eukaryota</taxon>
        <taxon>Metazoa</taxon>
        <taxon>Spiralia</taxon>
        <taxon>Lophotrochozoa</taxon>
        <taxon>Mollusca</taxon>
        <taxon>Gastropoda</taxon>
        <taxon>Heterobranchia</taxon>
        <taxon>Euthyneura</taxon>
        <taxon>Panpulmonata</taxon>
        <taxon>Sacoglossa</taxon>
        <taxon>Placobranchoidea</taxon>
        <taxon>Plakobranchidae</taxon>
        <taxon>Elysia</taxon>
    </lineage>
</organism>
<feature type="region of interest" description="Disordered" evidence="1">
    <location>
        <begin position="88"/>
        <end position="109"/>
    </location>
</feature>
<name>A0AAE1DWP9_9GAST</name>
<evidence type="ECO:0008006" key="4">
    <source>
        <dbReference type="Google" id="ProtNLM"/>
    </source>
</evidence>
<reference evidence="2" key="1">
    <citation type="journal article" date="2023" name="G3 (Bethesda)">
        <title>A reference genome for the long-term kleptoplast-retaining sea slug Elysia crispata morphotype clarki.</title>
        <authorList>
            <person name="Eastman K.E."/>
            <person name="Pendleton A.L."/>
            <person name="Shaikh M.A."/>
            <person name="Suttiyut T."/>
            <person name="Ogas R."/>
            <person name="Tomko P."/>
            <person name="Gavelis G."/>
            <person name="Widhalm J.R."/>
            <person name="Wisecaver J.H."/>
        </authorList>
    </citation>
    <scope>NUCLEOTIDE SEQUENCE</scope>
    <source>
        <strain evidence="2">ECLA1</strain>
    </source>
</reference>
<proteinExistence type="predicted"/>
<protein>
    <recommendedName>
        <fullName evidence="4">Reverse transcriptase domain-containing protein</fullName>
    </recommendedName>
</protein>
<keyword evidence="3" id="KW-1185">Reference proteome</keyword>
<sequence length="109" mass="11811">MAGWAPSNNYDGSSSDPFPIKSGVKQGCVLAPTQFGIFFSLLLRYASTNQKIVSSSTPEAMATCSTYQVSEHRQRCIECSLERCSLQTMPPSPHTPKKLFSDSSDSPSA</sequence>
<dbReference type="AlphaFoldDB" id="A0AAE1DWP9"/>
<evidence type="ECO:0000256" key="1">
    <source>
        <dbReference type="SAM" id="MobiDB-lite"/>
    </source>
</evidence>
<gene>
    <name evidence="2" type="ORF">RRG08_021959</name>
</gene>
<dbReference type="Proteomes" id="UP001283361">
    <property type="component" value="Unassembled WGS sequence"/>
</dbReference>
<evidence type="ECO:0000313" key="2">
    <source>
        <dbReference type="EMBL" id="KAK3785160.1"/>
    </source>
</evidence>